<comment type="caution">
    <text evidence="2">The sequence shown here is derived from an EMBL/GenBank/DDBJ whole genome shotgun (WGS) entry which is preliminary data.</text>
</comment>
<keyword evidence="3" id="KW-1185">Reference proteome</keyword>
<name>A0A3S5CYS0_9BRAD</name>
<dbReference type="AlphaFoldDB" id="A0A3S5CYS0"/>
<evidence type="ECO:0000313" key="3">
    <source>
        <dbReference type="Proteomes" id="UP000289200"/>
    </source>
</evidence>
<keyword evidence="1" id="KW-1133">Transmembrane helix</keyword>
<evidence type="ECO:0000313" key="2">
    <source>
        <dbReference type="EMBL" id="VCU11549.1"/>
    </source>
</evidence>
<keyword evidence="1" id="KW-0472">Membrane</keyword>
<keyword evidence="1" id="KW-0812">Transmembrane</keyword>
<dbReference type="RefSeq" id="WP_129611706.1">
    <property type="nucleotide sequence ID" value="NZ_UWOC01000214.1"/>
</dbReference>
<feature type="transmembrane region" description="Helical" evidence="1">
    <location>
        <begin position="20"/>
        <end position="42"/>
    </location>
</feature>
<accession>A0A3S5CYS0</accession>
<evidence type="ECO:0000256" key="1">
    <source>
        <dbReference type="SAM" id="Phobius"/>
    </source>
</evidence>
<feature type="transmembrane region" description="Helical" evidence="1">
    <location>
        <begin position="92"/>
        <end position="118"/>
    </location>
</feature>
<dbReference type="Pfam" id="PF06532">
    <property type="entry name" value="NrsF"/>
    <property type="match status" value="1"/>
</dbReference>
<dbReference type="EMBL" id="UWOC01000214">
    <property type="protein sequence ID" value="VCU11549.1"/>
    <property type="molecule type" value="Genomic_DNA"/>
</dbReference>
<gene>
    <name evidence="2" type="ORF">RHODGE_RHODGE_05030</name>
</gene>
<protein>
    <recommendedName>
        <fullName evidence="4">Anti-sigma-F factor NrsF</fullName>
    </recommendedName>
</protein>
<feature type="transmembrane region" description="Helical" evidence="1">
    <location>
        <begin position="62"/>
        <end position="80"/>
    </location>
</feature>
<dbReference type="InterPro" id="IPR009495">
    <property type="entry name" value="NrsF"/>
</dbReference>
<dbReference type="Proteomes" id="UP000289200">
    <property type="component" value="Unassembled WGS sequence"/>
</dbReference>
<reference evidence="3" key="1">
    <citation type="submission" date="2018-10" db="EMBL/GenBank/DDBJ databases">
        <authorList>
            <person name="Peiro R."/>
            <person name="Begona"/>
            <person name="Cbmso G."/>
            <person name="Lopez M."/>
            <person name="Gonzalez S."/>
            <person name="Sacristan E."/>
            <person name="Castillo E."/>
        </authorList>
    </citation>
    <scope>NUCLEOTIDE SEQUENCE [LARGE SCALE GENOMIC DNA]</scope>
</reference>
<proteinExistence type="predicted"/>
<organism evidence="2 3">
    <name type="scientific">Rhodoplanes serenus</name>
    <dbReference type="NCBI Taxonomy" id="200615"/>
    <lineage>
        <taxon>Bacteria</taxon>
        <taxon>Pseudomonadati</taxon>
        <taxon>Pseudomonadota</taxon>
        <taxon>Alphaproteobacteria</taxon>
        <taxon>Hyphomicrobiales</taxon>
        <taxon>Nitrobacteraceae</taxon>
        <taxon>Rhodoplanes</taxon>
    </lineage>
</organism>
<feature type="transmembrane region" description="Helical" evidence="1">
    <location>
        <begin position="124"/>
        <end position="145"/>
    </location>
</feature>
<dbReference type="OrthoDB" id="7764375at2"/>
<evidence type="ECO:0008006" key="4">
    <source>
        <dbReference type="Google" id="ProtNLM"/>
    </source>
</evidence>
<feature type="transmembrane region" description="Helical" evidence="1">
    <location>
        <begin position="157"/>
        <end position="175"/>
    </location>
</feature>
<sequence>MKTENLIQAMVADREADGSVGPGALASAVGLGLVGSLLLYAATLAPRELSTALMEPRFAFKLLVALVLAAGAAAVVGRLARPDGRPGPASLVVLAAPFLLAVGVFVELAVVDAAAWRTRLIGDNAVACLLSIPLLSAPVLAAVILFLRKGAPTRPDLAGMFAGLLGGGLGAFLYASHCPDDSPLFVATWYPLAIAGVVLGSRILAMKLTRW</sequence>
<feature type="transmembrane region" description="Helical" evidence="1">
    <location>
        <begin position="187"/>
        <end position="205"/>
    </location>
</feature>